<keyword evidence="1" id="KW-0472">Membrane</keyword>
<keyword evidence="1" id="KW-0812">Transmembrane</keyword>
<comment type="caution">
    <text evidence="2">The sequence shown here is derived from an EMBL/GenBank/DDBJ whole genome shotgun (WGS) entry which is preliminary data.</text>
</comment>
<sequence>MIAGLISYWIMLLAGLIALAVQIWAVADCLMAKPSDFERADKRSKGFWLAITVASAIMGLLYLIAPIPSFSTLLEVAACVAAGVYLADVRPTLRQVRRGGNRPMGPYGPW</sequence>
<evidence type="ECO:0000256" key="1">
    <source>
        <dbReference type="SAM" id="Phobius"/>
    </source>
</evidence>
<evidence type="ECO:0000313" key="2">
    <source>
        <dbReference type="EMBL" id="NYE96264.1"/>
    </source>
</evidence>
<keyword evidence="1" id="KW-1133">Transmembrane helix</keyword>
<dbReference type="AlphaFoldDB" id="A0A7Y9LVA2"/>
<reference evidence="2 3" key="1">
    <citation type="submission" date="2020-07" db="EMBL/GenBank/DDBJ databases">
        <title>Sequencing the genomes of 1000 actinobacteria strains.</title>
        <authorList>
            <person name="Klenk H.-P."/>
        </authorList>
    </citation>
    <scope>NUCLEOTIDE SEQUENCE [LARGE SCALE GENOMIC DNA]</scope>
    <source>
        <strain evidence="2 3">DSM 102047</strain>
    </source>
</reference>
<protein>
    <submittedName>
        <fullName evidence="2">Na+-driven multidrug efflux pump</fullName>
    </submittedName>
</protein>
<feature type="transmembrane region" description="Helical" evidence="1">
    <location>
        <begin position="47"/>
        <end position="64"/>
    </location>
</feature>
<evidence type="ECO:0000313" key="3">
    <source>
        <dbReference type="Proteomes" id="UP000521748"/>
    </source>
</evidence>
<accession>A0A7Y9LVA2</accession>
<name>A0A7Y9LVA2_9MICC</name>
<dbReference type="Pfam" id="PF10724">
    <property type="entry name" value="DUF2516"/>
    <property type="match status" value="1"/>
</dbReference>
<feature type="transmembrane region" description="Helical" evidence="1">
    <location>
        <begin position="6"/>
        <end position="27"/>
    </location>
</feature>
<dbReference type="InterPro" id="IPR019662">
    <property type="entry name" value="DUF2516"/>
</dbReference>
<dbReference type="Proteomes" id="UP000521748">
    <property type="component" value="Unassembled WGS sequence"/>
</dbReference>
<organism evidence="2 3">
    <name type="scientific">Psychromicrobium silvestre</name>
    <dbReference type="NCBI Taxonomy" id="1645614"/>
    <lineage>
        <taxon>Bacteria</taxon>
        <taxon>Bacillati</taxon>
        <taxon>Actinomycetota</taxon>
        <taxon>Actinomycetes</taxon>
        <taxon>Micrococcales</taxon>
        <taxon>Micrococcaceae</taxon>
        <taxon>Psychromicrobium</taxon>
    </lineage>
</organism>
<keyword evidence="3" id="KW-1185">Reference proteome</keyword>
<dbReference type="EMBL" id="JACBYQ010000002">
    <property type="protein sequence ID" value="NYE96264.1"/>
    <property type="molecule type" value="Genomic_DNA"/>
</dbReference>
<gene>
    <name evidence="2" type="ORF">FHU41_002514</name>
</gene>
<proteinExistence type="predicted"/>
<dbReference type="RefSeq" id="WP_343046326.1">
    <property type="nucleotide sequence ID" value="NZ_JACBYQ010000002.1"/>
</dbReference>